<accession>A0A314XYZ8</accession>
<keyword evidence="2" id="KW-1185">Reference proteome</keyword>
<protein>
    <submittedName>
        <fullName evidence="1">Uncharacterized protein</fullName>
    </submittedName>
</protein>
<organism evidence="1 2">
    <name type="scientific">Prunus yedoensis var. nudiflora</name>
    <dbReference type="NCBI Taxonomy" id="2094558"/>
    <lineage>
        <taxon>Eukaryota</taxon>
        <taxon>Viridiplantae</taxon>
        <taxon>Streptophyta</taxon>
        <taxon>Embryophyta</taxon>
        <taxon>Tracheophyta</taxon>
        <taxon>Spermatophyta</taxon>
        <taxon>Magnoliopsida</taxon>
        <taxon>eudicotyledons</taxon>
        <taxon>Gunneridae</taxon>
        <taxon>Pentapetalae</taxon>
        <taxon>rosids</taxon>
        <taxon>fabids</taxon>
        <taxon>Rosales</taxon>
        <taxon>Rosaceae</taxon>
        <taxon>Amygdaloideae</taxon>
        <taxon>Amygdaleae</taxon>
        <taxon>Prunus</taxon>
    </lineage>
</organism>
<evidence type="ECO:0000313" key="2">
    <source>
        <dbReference type="Proteomes" id="UP000250321"/>
    </source>
</evidence>
<name>A0A314XYZ8_PRUYE</name>
<dbReference type="Proteomes" id="UP000250321">
    <property type="component" value="Unassembled WGS sequence"/>
</dbReference>
<gene>
    <name evidence="1" type="ORF">Pyn_09908</name>
</gene>
<comment type="caution">
    <text evidence="1">The sequence shown here is derived from an EMBL/GenBank/DDBJ whole genome shotgun (WGS) entry which is preliminary data.</text>
</comment>
<dbReference type="EMBL" id="PJQY01001926">
    <property type="protein sequence ID" value="PQP98126.1"/>
    <property type="molecule type" value="Genomic_DNA"/>
</dbReference>
<proteinExistence type="predicted"/>
<reference evidence="1 2" key="1">
    <citation type="submission" date="2018-02" db="EMBL/GenBank/DDBJ databases">
        <title>Draft genome of wild Prunus yedoensis var. nudiflora.</title>
        <authorList>
            <person name="Baek S."/>
            <person name="Kim J.-H."/>
            <person name="Choi K."/>
            <person name="Kim G.-B."/>
            <person name="Cho A."/>
            <person name="Jang H."/>
            <person name="Shin C.-H."/>
            <person name="Yu H.-J."/>
            <person name="Mun J.-H."/>
        </authorList>
    </citation>
    <scope>NUCLEOTIDE SEQUENCE [LARGE SCALE GENOMIC DNA]</scope>
    <source>
        <strain evidence="2">cv. Jeju island</strain>
        <tissue evidence="1">Leaf</tissue>
    </source>
</reference>
<evidence type="ECO:0000313" key="1">
    <source>
        <dbReference type="EMBL" id="PQP98126.1"/>
    </source>
</evidence>
<dbReference type="AlphaFoldDB" id="A0A314XYZ8"/>
<sequence>MERGEVPRGRAFGGFRSFRQLGSVSVGTVAILPKYGRWRKWASKHENLQGFSREEACSLKMVVVLLFWLGRRGPIYSCLGLLSSRNPKWFVFLS</sequence>